<reference evidence="1" key="1">
    <citation type="submission" date="2023-06" db="EMBL/GenBank/DDBJ databases">
        <title>Genome-scale phylogeny and comparative genomics of the fungal order Sordariales.</title>
        <authorList>
            <consortium name="Lawrence Berkeley National Laboratory"/>
            <person name="Hensen N."/>
            <person name="Bonometti L."/>
            <person name="Westerberg I."/>
            <person name="Brannstrom I.O."/>
            <person name="Guillou S."/>
            <person name="Cros-Aarteil S."/>
            <person name="Calhoun S."/>
            <person name="Haridas S."/>
            <person name="Kuo A."/>
            <person name="Mondo S."/>
            <person name="Pangilinan J."/>
            <person name="Riley R."/>
            <person name="LaButti K."/>
            <person name="Andreopoulos B."/>
            <person name="Lipzen A."/>
            <person name="Chen C."/>
            <person name="Yanf M."/>
            <person name="Daum C."/>
            <person name="Ng V."/>
            <person name="Clum A."/>
            <person name="Steindorff A."/>
            <person name="Ohm R."/>
            <person name="Martin F."/>
            <person name="Silar P."/>
            <person name="Natvig D."/>
            <person name="Lalanne C."/>
            <person name="Gautier V."/>
            <person name="Ament-velasquez S.L."/>
            <person name="Kruys A."/>
            <person name="Hutchinson M.I."/>
            <person name="Powell A.J."/>
            <person name="Barry K."/>
            <person name="Miller A.N."/>
            <person name="Grigoriev I.V."/>
            <person name="Debuchy R."/>
            <person name="Gladieux P."/>
            <person name="Thoren M.H."/>
            <person name="Johannesson H."/>
        </authorList>
    </citation>
    <scope>NUCLEOTIDE SEQUENCE</scope>
    <source>
        <strain evidence="1">SMH2392-1A</strain>
    </source>
</reference>
<protein>
    <submittedName>
        <fullName evidence="1">Uncharacterized protein</fullName>
    </submittedName>
</protein>
<evidence type="ECO:0000313" key="2">
    <source>
        <dbReference type="Proteomes" id="UP001172101"/>
    </source>
</evidence>
<proteinExistence type="predicted"/>
<sequence length="88" mass="10732">MRTPVSFWRVLRMFWPLEVIQKLDIAGHEQRNILPLQPSAHRLWDQHKFAPRPIQHPTNPDHRMYLQVVWFKERHTEADDAGLDWGWR</sequence>
<dbReference type="RefSeq" id="XP_060302626.1">
    <property type="nucleotide sequence ID" value="XM_060440874.1"/>
</dbReference>
<comment type="caution">
    <text evidence="1">The sequence shown here is derived from an EMBL/GenBank/DDBJ whole genome shotgun (WGS) entry which is preliminary data.</text>
</comment>
<dbReference type="EMBL" id="JAUIRO010000001">
    <property type="protein sequence ID" value="KAK0733749.1"/>
    <property type="molecule type" value="Genomic_DNA"/>
</dbReference>
<name>A0AA40BGF7_9PEZI</name>
<gene>
    <name evidence="1" type="ORF">B0T26DRAFT_685605</name>
</gene>
<dbReference type="Proteomes" id="UP001172101">
    <property type="component" value="Unassembled WGS sequence"/>
</dbReference>
<dbReference type="AlphaFoldDB" id="A0AA40BGF7"/>
<keyword evidence="2" id="KW-1185">Reference proteome</keyword>
<organism evidence="1 2">
    <name type="scientific">Lasiosphaeria miniovina</name>
    <dbReference type="NCBI Taxonomy" id="1954250"/>
    <lineage>
        <taxon>Eukaryota</taxon>
        <taxon>Fungi</taxon>
        <taxon>Dikarya</taxon>
        <taxon>Ascomycota</taxon>
        <taxon>Pezizomycotina</taxon>
        <taxon>Sordariomycetes</taxon>
        <taxon>Sordariomycetidae</taxon>
        <taxon>Sordariales</taxon>
        <taxon>Lasiosphaeriaceae</taxon>
        <taxon>Lasiosphaeria</taxon>
    </lineage>
</organism>
<evidence type="ECO:0000313" key="1">
    <source>
        <dbReference type="EMBL" id="KAK0733749.1"/>
    </source>
</evidence>
<accession>A0AA40BGF7</accession>
<dbReference type="GeneID" id="85324144"/>